<dbReference type="EMBL" id="AGNK02002277">
    <property type="status" value="NOT_ANNOTATED_CDS"/>
    <property type="molecule type" value="Genomic_DNA"/>
</dbReference>
<reference evidence="3" key="1">
    <citation type="journal article" date="2012" name="Nat. Biotechnol.">
        <title>Reference genome sequence of the model plant Setaria.</title>
        <authorList>
            <person name="Bennetzen J.L."/>
            <person name="Schmutz J."/>
            <person name="Wang H."/>
            <person name="Percifield R."/>
            <person name="Hawkins J."/>
            <person name="Pontaroli A.C."/>
            <person name="Estep M."/>
            <person name="Feng L."/>
            <person name="Vaughn J.N."/>
            <person name="Grimwood J."/>
            <person name="Jenkins J."/>
            <person name="Barry K."/>
            <person name="Lindquist E."/>
            <person name="Hellsten U."/>
            <person name="Deshpande S."/>
            <person name="Wang X."/>
            <person name="Wu X."/>
            <person name="Mitros T."/>
            <person name="Triplett J."/>
            <person name="Yang X."/>
            <person name="Ye C.Y."/>
            <person name="Mauro-Herrera M."/>
            <person name="Wang L."/>
            <person name="Li P."/>
            <person name="Sharma M."/>
            <person name="Sharma R."/>
            <person name="Ronald P.C."/>
            <person name="Panaud O."/>
            <person name="Kellogg E.A."/>
            <person name="Brutnell T.P."/>
            <person name="Doust A.N."/>
            <person name="Tuskan G.A."/>
            <person name="Rokhsar D."/>
            <person name="Devos K.M."/>
        </authorList>
    </citation>
    <scope>NUCLEOTIDE SEQUENCE [LARGE SCALE GENOMIC DNA]</scope>
    <source>
        <strain evidence="3">cv. Yugu1</strain>
    </source>
</reference>
<keyword evidence="3" id="KW-1185">Reference proteome</keyword>
<dbReference type="HOGENOM" id="CLU_3336469_0_0_1"/>
<feature type="compositionally biased region" description="Basic and acidic residues" evidence="1">
    <location>
        <begin position="1"/>
        <end position="12"/>
    </location>
</feature>
<dbReference type="InParanoid" id="K3Y4K2"/>
<proteinExistence type="predicted"/>
<reference evidence="2" key="2">
    <citation type="submission" date="2018-08" db="UniProtKB">
        <authorList>
            <consortium name="EnsemblPlants"/>
        </authorList>
    </citation>
    <scope>IDENTIFICATION</scope>
    <source>
        <strain evidence="2">Yugu1</strain>
    </source>
</reference>
<dbReference type="Gramene" id="KQL09836">
    <property type="protein sequence ID" value="KQL09836"/>
    <property type="gene ID" value="SETIT_009140mg"/>
</dbReference>
<evidence type="ECO:0000313" key="2">
    <source>
        <dbReference type="EnsemblPlants" id="KQL09836"/>
    </source>
</evidence>
<evidence type="ECO:0000313" key="3">
    <source>
        <dbReference type="Proteomes" id="UP000004995"/>
    </source>
</evidence>
<dbReference type="Proteomes" id="UP000004995">
    <property type="component" value="Unassembled WGS sequence"/>
</dbReference>
<evidence type="ECO:0000256" key="1">
    <source>
        <dbReference type="SAM" id="MobiDB-lite"/>
    </source>
</evidence>
<name>K3Y4K2_SETIT</name>
<sequence>MIIHEHKSEQKAGKMSMGAGLDMSPRANARHINFSALI</sequence>
<protein>
    <submittedName>
        <fullName evidence="2">Uncharacterized protein</fullName>
    </submittedName>
</protein>
<accession>K3Y4K2</accession>
<organism evidence="2 3">
    <name type="scientific">Setaria italica</name>
    <name type="common">Foxtail millet</name>
    <name type="synonym">Panicum italicum</name>
    <dbReference type="NCBI Taxonomy" id="4555"/>
    <lineage>
        <taxon>Eukaryota</taxon>
        <taxon>Viridiplantae</taxon>
        <taxon>Streptophyta</taxon>
        <taxon>Embryophyta</taxon>
        <taxon>Tracheophyta</taxon>
        <taxon>Spermatophyta</taxon>
        <taxon>Magnoliopsida</taxon>
        <taxon>Liliopsida</taxon>
        <taxon>Poales</taxon>
        <taxon>Poaceae</taxon>
        <taxon>PACMAD clade</taxon>
        <taxon>Panicoideae</taxon>
        <taxon>Panicodae</taxon>
        <taxon>Paniceae</taxon>
        <taxon>Cenchrinae</taxon>
        <taxon>Setaria</taxon>
    </lineage>
</organism>
<dbReference type="EnsemblPlants" id="KQL09836">
    <property type="protein sequence ID" value="KQL09836"/>
    <property type="gene ID" value="SETIT_009140mg"/>
</dbReference>
<dbReference type="AlphaFoldDB" id="K3Y4K2"/>
<feature type="region of interest" description="Disordered" evidence="1">
    <location>
        <begin position="1"/>
        <end position="22"/>
    </location>
</feature>